<sequence length="222" mass="24488">METDTGPLDLWEPAPPAFVHALPALLEVYTAAMEPPAEQLPGRRTIMEQHARHPHFKAVLALQPAGDPAAGPPDGPGAAPSPPRLAGFAYGFRGHRGQWWFDVVTEELRRRDPAAERRWFRDTFEVAEVHVRPDMQGRGIGRALLESLTAARPERAAVLSTRTGSTVARRLYGSCGFIDVLPEFSFPGSPDQPFAVMAARLPLRGRGRRRSAGRSRGWRWTG</sequence>
<feature type="compositionally biased region" description="Pro residues" evidence="1">
    <location>
        <begin position="70"/>
        <end position="83"/>
    </location>
</feature>
<dbReference type="Pfam" id="PF13508">
    <property type="entry name" value="Acetyltransf_7"/>
    <property type="match status" value="1"/>
</dbReference>
<keyword evidence="4" id="KW-1185">Reference proteome</keyword>
<dbReference type="SUPFAM" id="SSF55729">
    <property type="entry name" value="Acyl-CoA N-acyltransferases (Nat)"/>
    <property type="match status" value="1"/>
</dbReference>
<evidence type="ECO:0000259" key="2">
    <source>
        <dbReference type="PROSITE" id="PS51186"/>
    </source>
</evidence>
<dbReference type="CDD" id="cd04301">
    <property type="entry name" value="NAT_SF"/>
    <property type="match status" value="1"/>
</dbReference>
<dbReference type="Proteomes" id="UP001165685">
    <property type="component" value="Unassembled WGS sequence"/>
</dbReference>
<dbReference type="EMBL" id="JAQFWP010000060">
    <property type="protein sequence ID" value="MDA2807693.1"/>
    <property type="molecule type" value="Genomic_DNA"/>
</dbReference>
<gene>
    <name evidence="3" type="ORF">O4U47_24495</name>
</gene>
<protein>
    <submittedName>
        <fullName evidence="3">GNAT family N-acetyltransferase</fullName>
    </submittedName>
</protein>
<feature type="region of interest" description="Disordered" evidence="1">
    <location>
        <begin position="64"/>
        <end position="83"/>
    </location>
</feature>
<proteinExistence type="predicted"/>
<dbReference type="InterPro" id="IPR016181">
    <property type="entry name" value="Acyl_CoA_acyltransferase"/>
</dbReference>
<comment type="caution">
    <text evidence="3">The sequence shown here is derived from an EMBL/GenBank/DDBJ whole genome shotgun (WGS) entry which is preliminary data.</text>
</comment>
<organism evidence="3 4">
    <name type="scientific">Nocardiopsis suaedae</name>
    <dbReference type="NCBI Taxonomy" id="3018444"/>
    <lineage>
        <taxon>Bacteria</taxon>
        <taxon>Bacillati</taxon>
        <taxon>Actinomycetota</taxon>
        <taxon>Actinomycetes</taxon>
        <taxon>Streptosporangiales</taxon>
        <taxon>Nocardiopsidaceae</taxon>
        <taxon>Nocardiopsis</taxon>
    </lineage>
</organism>
<dbReference type="InterPro" id="IPR000182">
    <property type="entry name" value="GNAT_dom"/>
</dbReference>
<evidence type="ECO:0000256" key="1">
    <source>
        <dbReference type="SAM" id="MobiDB-lite"/>
    </source>
</evidence>
<evidence type="ECO:0000313" key="4">
    <source>
        <dbReference type="Proteomes" id="UP001165685"/>
    </source>
</evidence>
<feature type="domain" description="N-acetyltransferase" evidence="2">
    <location>
        <begin position="8"/>
        <end position="202"/>
    </location>
</feature>
<accession>A0ABT4TSM9</accession>
<dbReference type="Gene3D" id="3.40.630.30">
    <property type="match status" value="1"/>
</dbReference>
<reference evidence="3" key="1">
    <citation type="submission" date="2023-01" db="EMBL/GenBank/DDBJ databases">
        <title>Draft genome sequence of Nocardiopsis sp. LSu2-4 isolated from halophytes.</title>
        <authorList>
            <person name="Duangmal K."/>
            <person name="Chantavorakit T."/>
        </authorList>
    </citation>
    <scope>NUCLEOTIDE SEQUENCE</scope>
    <source>
        <strain evidence="3">LSu2-4</strain>
    </source>
</reference>
<dbReference type="PROSITE" id="PS51186">
    <property type="entry name" value="GNAT"/>
    <property type="match status" value="1"/>
</dbReference>
<name>A0ABT4TSM9_9ACTN</name>
<dbReference type="RefSeq" id="WP_270680317.1">
    <property type="nucleotide sequence ID" value="NZ_JAQFWP010000060.1"/>
</dbReference>
<evidence type="ECO:0000313" key="3">
    <source>
        <dbReference type="EMBL" id="MDA2807693.1"/>
    </source>
</evidence>